<keyword evidence="2" id="KW-1185">Reference proteome</keyword>
<name>A0AAD7XY73_9FUNG</name>
<comment type="caution">
    <text evidence="1">The sequence shown here is derived from an EMBL/GenBank/DDBJ whole genome shotgun (WGS) entry which is preliminary data.</text>
</comment>
<dbReference type="AlphaFoldDB" id="A0AAD7XY73"/>
<accession>A0AAD7XY73</accession>
<sequence length="563" mass="62919">MAANGGQGHLNKLPLDVVLHIHSFLPDWIDKFHFAATSERLWSWSSRLELEHALVLGQDTPVNTLQIICARTIKLPDRMNSSLLKLVVQHSYSTTAFHVSYPSSKTRAFGKRLLRYIDKRHDASKIAVYVHHDHANMWNDIAKECCNHVKIMVTGLDHDTEVDIDKFVTPEEAERTKQMIKELAVMSGRCALRSNIGSEGDNNAMESSTTSASQLIPFGAIRLLKKGCAYEFDTLKAIDDQRLSPTAALDLEEAQSTAVDIGERYIEALVIFGSYWFLVTSVDVFLHGCPTIDDCAHQGDWKYQESVQASIAIKSRFGQSKYIELSLSLGAMELLAVGGFFGHHDHPAVKGFLGSSIKDLPHELRQSQSSTHILIRKTPATFTRSNRHLRQYAKSSSSFLWSLHSHRFVSQECYPVNPLAFGDHPITRKGRGGASSRVASMIMKCISKKRISKNELDMMLMKLASDSSMKKVIKGRDTVTFNSISKKMMTPEFDDINTYMKTIIAAGELLEGELNDREHASLRQLSTFTAPVVNICNAGFSERISSANTTAISAFLNKYPVQF</sequence>
<protein>
    <submittedName>
        <fullName evidence="1">Uncharacterized protein</fullName>
    </submittedName>
</protein>
<organism evidence="1 2">
    <name type="scientific">Lichtheimia ornata</name>
    <dbReference type="NCBI Taxonomy" id="688661"/>
    <lineage>
        <taxon>Eukaryota</taxon>
        <taxon>Fungi</taxon>
        <taxon>Fungi incertae sedis</taxon>
        <taxon>Mucoromycota</taxon>
        <taxon>Mucoromycotina</taxon>
        <taxon>Mucoromycetes</taxon>
        <taxon>Mucorales</taxon>
        <taxon>Lichtheimiaceae</taxon>
        <taxon>Lichtheimia</taxon>
    </lineage>
</organism>
<evidence type="ECO:0000313" key="1">
    <source>
        <dbReference type="EMBL" id="KAJ8657323.1"/>
    </source>
</evidence>
<dbReference type="EMBL" id="JARTCD010000032">
    <property type="protein sequence ID" value="KAJ8657323.1"/>
    <property type="molecule type" value="Genomic_DNA"/>
</dbReference>
<evidence type="ECO:0000313" key="2">
    <source>
        <dbReference type="Proteomes" id="UP001234581"/>
    </source>
</evidence>
<dbReference type="Proteomes" id="UP001234581">
    <property type="component" value="Unassembled WGS sequence"/>
</dbReference>
<dbReference type="RefSeq" id="XP_058342236.1">
    <property type="nucleotide sequence ID" value="XM_058486901.1"/>
</dbReference>
<gene>
    <name evidence="1" type="ORF">O0I10_006876</name>
</gene>
<reference evidence="1 2" key="1">
    <citation type="submission" date="2023-03" db="EMBL/GenBank/DDBJ databases">
        <title>Genome sequence of Lichtheimia ornata CBS 291.66.</title>
        <authorList>
            <person name="Mohabir J.T."/>
            <person name="Shea T.P."/>
            <person name="Kurbessoian T."/>
            <person name="Berby B."/>
            <person name="Fontaine J."/>
            <person name="Livny J."/>
            <person name="Gnirke A."/>
            <person name="Stajich J.E."/>
            <person name="Cuomo C.A."/>
        </authorList>
    </citation>
    <scope>NUCLEOTIDE SEQUENCE [LARGE SCALE GENOMIC DNA]</scope>
    <source>
        <strain evidence="1">CBS 291.66</strain>
    </source>
</reference>
<proteinExistence type="predicted"/>
<dbReference type="GeneID" id="83214286"/>